<keyword evidence="4" id="KW-0520">NAD</keyword>
<evidence type="ECO:0000313" key="7">
    <source>
        <dbReference type="EMBL" id="CAB4339203.1"/>
    </source>
</evidence>
<dbReference type="HAMAP" id="MF_01965">
    <property type="entry name" value="NADHX_dehydratase"/>
    <property type="match status" value="1"/>
</dbReference>
<keyword evidence="1" id="KW-0547">Nucleotide-binding</keyword>
<evidence type="ECO:0000256" key="4">
    <source>
        <dbReference type="ARBA" id="ARBA00023027"/>
    </source>
</evidence>
<keyword evidence="5" id="KW-0456">Lyase</keyword>
<reference evidence="7" key="1">
    <citation type="submission" date="2020-05" db="EMBL/GenBank/DDBJ databases">
        <authorList>
            <person name="Chiriac C."/>
            <person name="Salcher M."/>
            <person name="Ghai R."/>
            <person name="Kavagutti S V."/>
        </authorList>
    </citation>
    <scope>NUCLEOTIDE SEQUENCE</scope>
</reference>
<dbReference type="EMBL" id="CAESAK010000093">
    <property type="protein sequence ID" value="CAB4339203.1"/>
    <property type="molecule type" value="Genomic_DNA"/>
</dbReference>
<dbReference type="Gene3D" id="3.40.1190.20">
    <property type="match status" value="1"/>
</dbReference>
<dbReference type="PROSITE" id="PS01050">
    <property type="entry name" value="YJEF_C_2"/>
    <property type="match status" value="1"/>
</dbReference>
<dbReference type="GO" id="GO:0110051">
    <property type="term" value="P:metabolite repair"/>
    <property type="evidence" value="ECO:0007669"/>
    <property type="project" value="TreeGrafter"/>
</dbReference>
<dbReference type="PROSITE" id="PS51383">
    <property type="entry name" value="YJEF_C_3"/>
    <property type="match status" value="1"/>
</dbReference>
<dbReference type="CDD" id="cd01171">
    <property type="entry name" value="YXKO-related"/>
    <property type="match status" value="1"/>
</dbReference>
<proteinExistence type="inferred from homology"/>
<dbReference type="InterPro" id="IPR000631">
    <property type="entry name" value="CARKD"/>
</dbReference>
<dbReference type="InterPro" id="IPR017953">
    <property type="entry name" value="Carbohydrate_kinase_pred_CS"/>
</dbReference>
<gene>
    <name evidence="7" type="ORF">UFOPK3775_00778</name>
</gene>
<name>A0A6J5ZHR5_9ZZZZ</name>
<dbReference type="GO" id="GO:0005524">
    <property type="term" value="F:ATP binding"/>
    <property type="evidence" value="ECO:0007669"/>
    <property type="project" value="UniProtKB-KW"/>
</dbReference>
<protein>
    <submittedName>
        <fullName evidence="7">Unannotated protein</fullName>
    </submittedName>
</protein>
<evidence type="ECO:0000256" key="3">
    <source>
        <dbReference type="ARBA" id="ARBA00022857"/>
    </source>
</evidence>
<dbReference type="GO" id="GO:0052855">
    <property type="term" value="F:ADP-dependent NAD(P)H-hydrate dehydratase activity"/>
    <property type="evidence" value="ECO:0007669"/>
    <property type="project" value="TreeGrafter"/>
</dbReference>
<evidence type="ECO:0000256" key="5">
    <source>
        <dbReference type="ARBA" id="ARBA00023239"/>
    </source>
</evidence>
<organism evidence="7">
    <name type="scientific">freshwater metagenome</name>
    <dbReference type="NCBI Taxonomy" id="449393"/>
    <lineage>
        <taxon>unclassified sequences</taxon>
        <taxon>metagenomes</taxon>
        <taxon>ecological metagenomes</taxon>
    </lineage>
</organism>
<keyword evidence="3" id="KW-0521">NADP</keyword>
<dbReference type="Pfam" id="PF01256">
    <property type="entry name" value="Carb_kinase"/>
    <property type="match status" value="1"/>
</dbReference>
<dbReference type="AlphaFoldDB" id="A0A6J5ZHR5"/>
<accession>A0A6J5ZHR5</accession>
<feature type="domain" description="YjeF C-terminal" evidence="6">
    <location>
        <begin position="14"/>
        <end position="284"/>
    </location>
</feature>
<dbReference type="PANTHER" id="PTHR12592">
    <property type="entry name" value="ATP-DEPENDENT (S)-NAD(P)H-HYDRATE DEHYDRATASE FAMILY MEMBER"/>
    <property type="match status" value="1"/>
</dbReference>
<keyword evidence="2" id="KW-0067">ATP-binding</keyword>
<dbReference type="SUPFAM" id="SSF53613">
    <property type="entry name" value="Ribokinase-like"/>
    <property type="match status" value="1"/>
</dbReference>
<evidence type="ECO:0000256" key="2">
    <source>
        <dbReference type="ARBA" id="ARBA00022840"/>
    </source>
</evidence>
<dbReference type="GO" id="GO:0052856">
    <property type="term" value="F:NAD(P)HX epimerase activity"/>
    <property type="evidence" value="ECO:0007669"/>
    <property type="project" value="TreeGrafter"/>
</dbReference>
<dbReference type="PANTHER" id="PTHR12592:SF0">
    <property type="entry name" value="ATP-DEPENDENT (S)-NAD(P)H-HYDRATE DEHYDRATASE"/>
    <property type="match status" value="1"/>
</dbReference>
<sequence length="285" mass="30016">MTGKSESTVSKKWSAKDSARCIIVPSELDHKYSRGTLGVITGSAQYPGAAVLTTTAALATGLGALRFHSSSGLAHLVLHQSPEALVQPGPVTGWLAGSGVSEKKYCDITTWLRHRWFKLLERQSVPTVLDAGALYLAGKLDQPTMITPHAGELSRLLTSRGKVVSSELIESNPKYWAIQASTLLGVTVLLKGSTTYVAHNDYLIELPVATPWLATAGSGDVLAGILAALVATNYIEILNNSHRLAELGATAAFIHNRAALAASKGGPITASAIVSEVQQTVAKIL</sequence>
<dbReference type="InterPro" id="IPR029056">
    <property type="entry name" value="Ribokinase-like"/>
</dbReference>
<evidence type="ECO:0000256" key="1">
    <source>
        <dbReference type="ARBA" id="ARBA00022741"/>
    </source>
</evidence>
<evidence type="ECO:0000259" key="6">
    <source>
        <dbReference type="PROSITE" id="PS51383"/>
    </source>
</evidence>